<evidence type="ECO:0000313" key="2">
    <source>
        <dbReference type="EMBL" id="SFV75603.1"/>
    </source>
</evidence>
<evidence type="ECO:0000259" key="1">
    <source>
        <dbReference type="PROSITE" id="PS50206"/>
    </source>
</evidence>
<dbReference type="InterPro" id="IPR050229">
    <property type="entry name" value="GlpE_sulfurtransferase"/>
</dbReference>
<proteinExistence type="predicted"/>
<dbReference type="Pfam" id="PF00581">
    <property type="entry name" value="Rhodanese"/>
    <property type="match status" value="1"/>
</dbReference>
<accession>A0A1W1D4Q2</accession>
<dbReference type="SUPFAM" id="SSF52821">
    <property type="entry name" value="Rhodanese/Cell cycle control phosphatase"/>
    <property type="match status" value="1"/>
</dbReference>
<dbReference type="AlphaFoldDB" id="A0A1W1D4Q2"/>
<dbReference type="SMART" id="SM00450">
    <property type="entry name" value="RHOD"/>
    <property type="match status" value="1"/>
</dbReference>
<reference evidence="2" key="1">
    <citation type="submission" date="2016-10" db="EMBL/GenBank/DDBJ databases">
        <authorList>
            <person name="de Groot N.N."/>
        </authorList>
    </citation>
    <scope>NUCLEOTIDE SEQUENCE</scope>
</reference>
<name>A0A1W1D4Q2_9ZZZZ</name>
<organism evidence="2">
    <name type="scientific">hydrothermal vent metagenome</name>
    <dbReference type="NCBI Taxonomy" id="652676"/>
    <lineage>
        <taxon>unclassified sequences</taxon>
        <taxon>metagenomes</taxon>
        <taxon>ecological metagenomes</taxon>
    </lineage>
</organism>
<dbReference type="PANTHER" id="PTHR43031:SF1">
    <property type="entry name" value="PYRIDINE NUCLEOTIDE-DISULPHIDE OXIDOREDUCTASE"/>
    <property type="match status" value="1"/>
</dbReference>
<gene>
    <name evidence="2" type="ORF">MNB_SM-3-1018</name>
</gene>
<feature type="domain" description="Rhodanese" evidence="1">
    <location>
        <begin position="33"/>
        <end position="132"/>
    </location>
</feature>
<dbReference type="Gene3D" id="3.40.250.10">
    <property type="entry name" value="Rhodanese-like domain"/>
    <property type="match status" value="1"/>
</dbReference>
<dbReference type="CDD" id="cd00158">
    <property type="entry name" value="RHOD"/>
    <property type="match status" value="1"/>
</dbReference>
<dbReference type="PANTHER" id="PTHR43031">
    <property type="entry name" value="FAD-DEPENDENT OXIDOREDUCTASE"/>
    <property type="match status" value="1"/>
</dbReference>
<dbReference type="InterPro" id="IPR036873">
    <property type="entry name" value="Rhodanese-like_dom_sf"/>
</dbReference>
<protein>
    <submittedName>
        <fullName evidence="2">Rhodanese-like domain protein</fullName>
    </submittedName>
</protein>
<dbReference type="InterPro" id="IPR001763">
    <property type="entry name" value="Rhodanese-like_dom"/>
</dbReference>
<dbReference type="EMBL" id="FPHP01000044">
    <property type="protein sequence ID" value="SFV75603.1"/>
    <property type="molecule type" value="Genomic_DNA"/>
</dbReference>
<dbReference type="PROSITE" id="PS50206">
    <property type="entry name" value="RHODANESE_3"/>
    <property type="match status" value="1"/>
</dbReference>
<sequence>MEIDLKKIVFTLLFLLTSLYASLSNEYPSQALLNKHIPIVDIRTQGEWRETGILKGAIPITFFKADGSYNVREFLQKLHEKVDTKKPFALICRTAHRSTIVSNFLANKLGYDVINLKGGMNYAISKHLPLEHYPK</sequence>